<reference evidence="2" key="1">
    <citation type="submission" date="2020-05" db="EMBL/GenBank/DDBJ databases">
        <title>Genomic Encyclopedia of Type Strains, Phase IV (KMG-V): Genome sequencing to study the core and pangenomes of soil and plant-associated prokaryotes.</title>
        <authorList>
            <person name="Whitman W."/>
        </authorList>
    </citation>
    <scope>NUCLEOTIDE SEQUENCE</scope>
    <source>
        <strain evidence="2">16F</strain>
    </source>
</reference>
<gene>
    <name evidence="2" type="ORF">HNQ03_000871</name>
</gene>
<accession>A0A8J8KAT4</accession>
<dbReference type="EMBL" id="JABSNO010000005">
    <property type="protein sequence ID" value="NRS91804.1"/>
    <property type="molecule type" value="Genomic_DNA"/>
</dbReference>
<proteinExistence type="predicted"/>
<dbReference type="PANTHER" id="PTHR30015:SF7">
    <property type="entry name" value="TYPE IV METHYL-DIRECTED RESTRICTION ENZYME ECOKMRR"/>
    <property type="match status" value="1"/>
</dbReference>
<dbReference type="InterPro" id="IPR052906">
    <property type="entry name" value="Type_IV_Methyl-Rstrct_Enzyme"/>
</dbReference>
<dbReference type="InterPro" id="IPR011856">
    <property type="entry name" value="tRNA_endonuc-like_dom_sf"/>
</dbReference>
<dbReference type="RefSeq" id="WP_173778428.1">
    <property type="nucleotide sequence ID" value="NZ_JABSNO010000005.1"/>
</dbReference>
<dbReference type="InterPro" id="IPR007560">
    <property type="entry name" value="Restrct_endonuc_IV_Mrr"/>
</dbReference>
<evidence type="ECO:0000259" key="1">
    <source>
        <dbReference type="Pfam" id="PF04471"/>
    </source>
</evidence>
<dbReference type="GO" id="GO:0003677">
    <property type="term" value="F:DNA binding"/>
    <property type="evidence" value="ECO:0007669"/>
    <property type="project" value="InterPro"/>
</dbReference>
<dbReference type="GO" id="GO:0015666">
    <property type="term" value="F:restriction endodeoxyribonuclease activity"/>
    <property type="evidence" value="ECO:0007669"/>
    <property type="project" value="TreeGrafter"/>
</dbReference>
<dbReference type="PANTHER" id="PTHR30015">
    <property type="entry name" value="MRR RESTRICTION SYSTEM PROTEIN"/>
    <property type="match status" value="1"/>
</dbReference>
<evidence type="ECO:0000313" key="2">
    <source>
        <dbReference type="EMBL" id="NRS91804.1"/>
    </source>
</evidence>
<dbReference type="AlphaFoldDB" id="A0A8J8KAT4"/>
<evidence type="ECO:0000313" key="3">
    <source>
        <dbReference type="Proteomes" id="UP000610746"/>
    </source>
</evidence>
<organism evidence="2 3">
    <name type="scientific">Frigoriflavimonas asaccharolytica</name>
    <dbReference type="NCBI Taxonomy" id="2735899"/>
    <lineage>
        <taxon>Bacteria</taxon>
        <taxon>Pseudomonadati</taxon>
        <taxon>Bacteroidota</taxon>
        <taxon>Flavobacteriia</taxon>
        <taxon>Flavobacteriales</taxon>
        <taxon>Weeksellaceae</taxon>
        <taxon>Frigoriflavimonas</taxon>
    </lineage>
</organism>
<comment type="caution">
    <text evidence="2">The sequence shown here is derived from an EMBL/GenBank/DDBJ whole genome shotgun (WGS) entry which is preliminary data.</text>
</comment>
<dbReference type="SUPFAM" id="SSF52980">
    <property type="entry name" value="Restriction endonuclease-like"/>
    <property type="match status" value="1"/>
</dbReference>
<sequence length="181" mass="20750">MEIKGYNTEISPIEFEKLVKDYFLEISGTLKNFKATHNVRIKSFDGDYQIDVFAEFEALGTEIRVLVECKKHKNKIKRETVQVLFDKLRATGSHKGIIFATSGFQSGAEKFAKEHGIALINVIEGKLTVGVKSAEKTEISEEYLKFFEIPKYVGEYNYSDNGICYLQKGYLETLEDFIYDK</sequence>
<dbReference type="Gene3D" id="3.40.1350.10">
    <property type="match status" value="1"/>
</dbReference>
<protein>
    <submittedName>
        <fullName evidence="2">Restriction system protein</fullName>
    </submittedName>
</protein>
<name>A0A8J8KAT4_9FLAO</name>
<dbReference type="Proteomes" id="UP000610746">
    <property type="component" value="Unassembled WGS sequence"/>
</dbReference>
<keyword evidence="3" id="KW-1185">Reference proteome</keyword>
<dbReference type="InterPro" id="IPR011335">
    <property type="entry name" value="Restrct_endonuc-II-like"/>
</dbReference>
<dbReference type="GO" id="GO:0009307">
    <property type="term" value="P:DNA restriction-modification system"/>
    <property type="evidence" value="ECO:0007669"/>
    <property type="project" value="InterPro"/>
</dbReference>
<dbReference type="Pfam" id="PF04471">
    <property type="entry name" value="Mrr_cat"/>
    <property type="match status" value="1"/>
</dbReference>
<feature type="domain" description="Restriction endonuclease type IV Mrr" evidence="1">
    <location>
        <begin position="9"/>
        <end position="121"/>
    </location>
</feature>